<protein>
    <submittedName>
        <fullName evidence="3">Restriction endonuclease</fullName>
    </submittedName>
</protein>
<dbReference type="InterPro" id="IPR052906">
    <property type="entry name" value="Type_IV_Methyl-Rstrct_Enzyme"/>
</dbReference>
<comment type="caution">
    <text evidence="3">The sequence shown here is derived from an EMBL/GenBank/DDBJ whole genome shotgun (WGS) entry which is preliminary data.</text>
</comment>
<dbReference type="InterPro" id="IPR011856">
    <property type="entry name" value="tRNA_endonuc-like_dom_sf"/>
</dbReference>
<sequence>MSIPDFQSVMLPLLQYAGDGKEHSLRDAITFLADVFNLSDEERKELLSSGQQTVFDNRVGWARTHLKKALLLEYPKRGFFQITDRGKDVLIQSPMKINIKFLNQFPEHIEFLNSKKDNDKSESEILEDPEILETTPQESIEFGYQKIRKELELELLNRVKSCSPDFFERLVVDLLVKMGYGGSRRDAGRAIGKAGDGGIDGIIKEDKLGLDIVYIQAKRWDNTVVGRPEIQKFVGALHGQRARKGVFITTSKFSQDAREYVSIIDSKIVLIDGQELAQLMIDNHVGVSTVSIYEIKKIDSDYFTDE</sequence>
<dbReference type="InterPro" id="IPR025745">
    <property type="entry name" value="Mrr-like_N_dom"/>
</dbReference>
<dbReference type="Gene3D" id="3.40.1350.10">
    <property type="match status" value="1"/>
</dbReference>
<dbReference type="InterPro" id="IPR007560">
    <property type="entry name" value="Restrct_endonuc_IV_Mrr"/>
</dbReference>
<dbReference type="InterPro" id="IPR011335">
    <property type="entry name" value="Restrct_endonuc-II-like"/>
</dbReference>
<evidence type="ECO:0000313" key="4">
    <source>
        <dbReference type="Proteomes" id="UP000606776"/>
    </source>
</evidence>
<dbReference type="SUPFAM" id="SSF52980">
    <property type="entry name" value="Restriction endonuclease-like"/>
    <property type="match status" value="1"/>
</dbReference>
<keyword evidence="4" id="KW-1185">Reference proteome</keyword>
<dbReference type="GO" id="GO:0004519">
    <property type="term" value="F:endonuclease activity"/>
    <property type="evidence" value="ECO:0007669"/>
    <property type="project" value="UniProtKB-KW"/>
</dbReference>
<keyword evidence="3" id="KW-0255">Endonuclease</keyword>
<gene>
    <name evidence="3" type="ORF">IQ227_21820</name>
</gene>
<keyword evidence="3" id="KW-0378">Hydrolase</keyword>
<proteinExistence type="predicted"/>
<evidence type="ECO:0000259" key="2">
    <source>
        <dbReference type="Pfam" id="PF14338"/>
    </source>
</evidence>
<feature type="domain" description="Restriction system protein Mrr-like N-terminal" evidence="2">
    <location>
        <begin position="6"/>
        <end position="90"/>
    </location>
</feature>
<dbReference type="Proteomes" id="UP000606776">
    <property type="component" value="Unassembled WGS sequence"/>
</dbReference>
<dbReference type="Pfam" id="PF14338">
    <property type="entry name" value="Mrr_N"/>
    <property type="match status" value="1"/>
</dbReference>
<evidence type="ECO:0000313" key="3">
    <source>
        <dbReference type="EMBL" id="MBE9238583.1"/>
    </source>
</evidence>
<keyword evidence="3" id="KW-0540">Nuclease</keyword>
<name>A0ABR9VJA3_9CYAN</name>
<dbReference type="RefSeq" id="WP_193944024.1">
    <property type="nucleotide sequence ID" value="NZ_JADEWB010000188.1"/>
</dbReference>
<reference evidence="3 4" key="1">
    <citation type="submission" date="2020-10" db="EMBL/GenBank/DDBJ databases">
        <authorList>
            <person name="Castelo-Branco R."/>
            <person name="Eusebio N."/>
            <person name="Adriana R."/>
            <person name="Vieira A."/>
            <person name="Brugerolle De Fraissinette N."/>
            <person name="Rezende De Castro R."/>
            <person name="Schneider M.P."/>
            <person name="Vasconcelos V."/>
            <person name="Leao P.N."/>
        </authorList>
    </citation>
    <scope>NUCLEOTIDE SEQUENCE [LARGE SCALE GENOMIC DNA]</scope>
    <source>
        <strain evidence="3 4">LEGE 00250</strain>
    </source>
</reference>
<organism evidence="3 4">
    <name type="scientific">Sphaerospermopsis aphanizomenoides LEGE 00250</name>
    <dbReference type="NCBI Taxonomy" id="2777972"/>
    <lineage>
        <taxon>Bacteria</taxon>
        <taxon>Bacillati</taxon>
        <taxon>Cyanobacteriota</taxon>
        <taxon>Cyanophyceae</taxon>
        <taxon>Nostocales</taxon>
        <taxon>Aphanizomenonaceae</taxon>
        <taxon>Sphaerospermopsis</taxon>
        <taxon>Sphaerospermopsis aphanizomenoides</taxon>
    </lineage>
</organism>
<dbReference type="Pfam" id="PF04471">
    <property type="entry name" value="Mrr_cat"/>
    <property type="match status" value="1"/>
</dbReference>
<evidence type="ECO:0000259" key="1">
    <source>
        <dbReference type="Pfam" id="PF04471"/>
    </source>
</evidence>
<accession>A0ABR9VJA3</accession>
<dbReference type="EMBL" id="JADEWB010000188">
    <property type="protein sequence ID" value="MBE9238583.1"/>
    <property type="molecule type" value="Genomic_DNA"/>
</dbReference>
<dbReference type="PANTHER" id="PTHR30015">
    <property type="entry name" value="MRR RESTRICTION SYSTEM PROTEIN"/>
    <property type="match status" value="1"/>
</dbReference>
<dbReference type="PANTHER" id="PTHR30015:SF7">
    <property type="entry name" value="TYPE IV METHYL-DIRECTED RESTRICTION ENZYME ECOKMRR"/>
    <property type="match status" value="1"/>
</dbReference>
<feature type="domain" description="Restriction endonuclease type IV Mrr" evidence="1">
    <location>
        <begin position="160"/>
        <end position="280"/>
    </location>
</feature>